<name>A0ABV2HDH8_9HYPH</name>
<evidence type="ECO:0000256" key="5">
    <source>
        <dbReference type="ARBA" id="ARBA00022692"/>
    </source>
</evidence>
<dbReference type="InterPro" id="IPR052017">
    <property type="entry name" value="TSUP"/>
</dbReference>
<feature type="transmembrane region" description="Helical" evidence="8">
    <location>
        <begin position="74"/>
        <end position="93"/>
    </location>
</feature>
<reference evidence="9 10" key="1">
    <citation type="submission" date="2024-06" db="EMBL/GenBank/DDBJ databases">
        <title>Genomic Encyclopedia of Type Strains, Phase IV (KMG-IV): sequencing the most valuable type-strain genomes for metagenomic binning, comparative biology and taxonomic classification.</title>
        <authorList>
            <person name="Goeker M."/>
        </authorList>
    </citation>
    <scope>NUCLEOTIDE SEQUENCE [LARGE SCALE GENOMIC DNA]</scope>
    <source>
        <strain evidence="9 10">DSM 105042</strain>
    </source>
</reference>
<evidence type="ECO:0000256" key="2">
    <source>
        <dbReference type="ARBA" id="ARBA00009142"/>
    </source>
</evidence>
<keyword evidence="3" id="KW-0813">Transport</keyword>
<keyword evidence="5 8" id="KW-0812">Transmembrane</keyword>
<proteinExistence type="inferred from homology"/>
<feature type="transmembrane region" description="Helical" evidence="8">
    <location>
        <begin position="129"/>
        <end position="155"/>
    </location>
</feature>
<keyword evidence="7 8" id="KW-0472">Membrane</keyword>
<evidence type="ECO:0000256" key="7">
    <source>
        <dbReference type="ARBA" id="ARBA00023136"/>
    </source>
</evidence>
<accession>A0ABV2HDH8</accession>
<evidence type="ECO:0000313" key="10">
    <source>
        <dbReference type="Proteomes" id="UP001549031"/>
    </source>
</evidence>
<keyword evidence="10" id="KW-1185">Reference proteome</keyword>
<evidence type="ECO:0000256" key="1">
    <source>
        <dbReference type="ARBA" id="ARBA00004651"/>
    </source>
</evidence>
<feature type="transmembrane region" description="Helical" evidence="8">
    <location>
        <begin position="229"/>
        <end position="246"/>
    </location>
</feature>
<dbReference type="EMBL" id="JBEPLJ010000028">
    <property type="protein sequence ID" value="MET3588605.1"/>
    <property type="molecule type" value="Genomic_DNA"/>
</dbReference>
<protein>
    <recommendedName>
        <fullName evidence="8">Probable membrane transporter protein</fullName>
    </recommendedName>
</protein>
<feature type="transmembrane region" description="Helical" evidence="8">
    <location>
        <begin position="32"/>
        <end position="54"/>
    </location>
</feature>
<feature type="transmembrane region" description="Helical" evidence="8">
    <location>
        <begin position="197"/>
        <end position="217"/>
    </location>
</feature>
<evidence type="ECO:0000256" key="3">
    <source>
        <dbReference type="ARBA" id="ARBA00022448"/>
    </source>
</evidence>
<feature type="transmembrane region" description="Helical" evidence="8">
    <location>
        <begin position="99"/>
        <end position="117"/>
    </location>
</feature>
<dbReference type="PANTHER" id="PTHR30269:SF32">
    <property type="entry name" value="MEMBRANE TRANSPORTER PROTEIN-RELATED"/>
    <property type="match status" value="1"/>
</dbReference>
<dbReference type="Proteomes" id="UP001549031">
    <property type="component" value="Unassembled WGS sequence"/>
</dbReference>
<evidence type="ECO:0000256" key="8">
    <source>
        <dbReference type="RuleBase" id="RU363041"/>
    </source>
</evidence>
<comment type="subcellular location">
    <subcellularLocation>
        <location evidence="1 8">Cell membrane</location>
        <topology evidence="1 8">Multi-pass membrane protein</topology>
    </subcellularLocation>
</comment>
<sequence>MFDFSSFLLLIATFLVAGTVKGVTGMGLPTVAMAILGAVLSPLTAASLLLVPSLLTNLWQCLHGPALGRLISRLWPMMVMIVLATVIGTAWLSSGETRFTTAALGTALMAYSCYALFSAQLRVPARFESWMTPLAGAATGLITGGTGVLVIPAVPYLQSLGLDKDDLVQALGLSFTVSTAALAAGLAVHGSLQLEEFALSTLAVIPALAGMWLGQILRNRISAANFRRGFSVSLMLVGLEMILRPFM</sequence>
<comment type="similarity">
    <text evidence="2 8">Belongs to the 4-toluene sulfonate uptake permease (TSUP) (TC 2.A.102) family.</text>
</comment>
<dbReference type="InterPro" id="IPR002781">
    <property type="entry name" value="TM_pro_TauE-like"/>
</dbReference>
<dbReference type="Pfam" id="PF01925">
    <property type="entry name" value="TauE"/>
    <property type="match status" value="1"/>
</dbReference>
<evidence type="ECO:0000256" key="6">
    <source>
        <dbReference type="ARBA" id="ARBA00022989"/>
    </source>
</evidence>
<comment type="caution">
    <text evidence="9">The sequence shown here is derived from an EMBL/GenBank/DDBJ whole genome shotgun (WGS) entry which is preliminary data.</text>
</comment>
<keyword evidence="4 8" id="KW-1003">Cell membrane</keyword>
<keyword evidence="6 8" id="KW-1133">Transmembrane helix</keyword>
<evidence type="ECO:0000313" key="9">
    <source>
        <dbReference type="EMBL" id="MET3588605.1"/>
    </source>
</evidence>
<dbReference type="PANTHER" id="PTHR30269">
    <property type="entry name" value="TRANSMEMBRANE PROTEIN YFCA"/>
    <property type="match status" value="1"/>
</dbReference>
<dbReference type="RefSeq" id="WP_247246276.1">
    <property type="nucleotide sequence ID" value="NZ_JALJRA010000029.1"/>
</dbReference>
<feature type="transmembrane region" description="Helical" evidence="8">
    <location>
        <begin position="167"/>
        <end position="188"/>
    </location>
</feature>
<organism evidence="9 10">
    <name type="scientific">Pseudorhizobium tarimense</name>
    <dbReference type="NCBI Taxonomy" id="1079109"/>
    <lineage>
        <taxon>Bacteria</taxon>
        <taxon>Pseudomonadati</taxon>
        <taxon>Pseudomonadota</taxon>
        <taxon>Alphaproteobacteria</taxon>
        <taxon>Hyphomicrobiales</taxon>
        <taxon>Rhizobiaceae</taxon>
        <taxon>Rhizobium/Agrobacterium group</taxon>
        <taxon>Pseudorhizobium</taxon>
    </lineage>
</organism>
<evidence type="ECO:0000256" key="4">
    <source>
        <dbReference type="ARBA" id="ARBA00022475"/>
    </source>
</evidence>
<gene>
    <name evidence="9" type="ORF">ABID21_004741</name>
</gene>